<evidence type="ECO:0000313" key="3">
    <source>
        <dbReference type="Proteomes" id="UP001218188"/>
    </source>
</evidence>
<name>A0AAD6WSF0_9AGAR</name>
<sequence>MRASNGGGNRTRTPQPKAALYVRATGRRIHGASPVDCTRSCVLTSTSTSTHPRMCALDDGGVPRRATPPLVLYTCTCAKNARTPAPHTSIRATGHTYALADLPLPYIYTTQKKKPTHLLQLHHQVALHRHPRWRGVADARDVTDLRGALASEFRGVGWWPQVGHAAVPALFEVDAEEESDAQQRLHLPQNRTAGSGPRRRAGRRADSAPPAAVARRPSLIMAVVGRRGAHGYGCVQSQGVPPSPSAAAGSAAG</sequence>
<feature type="compositionally biased region" description="Low complexity" evidence="1">
    <location>
        <begin position="235"/>
        <end position="253"/>
    </location>
</feature>
<organism evidence="2 3">
    <name type="scientific">Mycena alexandri</name>
    <dbReference type="NCBI Taxonomy" id="1745969"/>
    <lineage>
        <taxon>Eukaryota</taxon>
        <taxon>Fungi</taxon>
        <taxon>Dikarya</taxon>
        <taxon>Basidiomycota</taxon>
        <taxon>Agaricomycotina</taxon>
        <taxon>Agaricomycetes</taxon>
        <taxon>Agaricomycetidae</taxon>
        <taxon>Agaricales</taxon>
        <taxon>Marasmiineae</taxon>
        <taxon>Mycenaceae</taxon>
        <taxon>Mycena</taxon>
    </lineage>
</organism>
<evidence type="ECO:0000256" key="1">
    <source>
        <dbReference type="SAM" id="MobiDB-lite"/>
    </source>
</evidence>
<dbReference type="EMBL" id="JARJCM010000222">
    <property type="protein sequence ID" value="KAJ7021846.1"/>
    <property type="molecule type" value="Genomic_DNA"/>
</dbReference>
<feature type="region of interest" description="Disordered" evidence="1">
    <location>
        <begin position="177"/>
        <end position="213"/>
    </location>
</feature>
<protein>
    <submittedName>
        <fullName evidence="2">Uncharacterized protein</fullName>
    </submittedName>
</protein>
<accession>A0AAD6WSF0</accession>
<gene>
    <name evidence="2" type="ORF">C8F04DRAFT_1402719</name>
</gene>
<feature type="region of interest" description="Disordered" evidence="1">
    <location>
        <begin position="233"/>
        <end position="253"/>
    </location>
</feature>
<dbReference type="AlphaFoldDB" id="A0AAD6WSF0"/>
<proteinExistence type="predicted"/>
<dbReference type="Proteomes" id="UP001218188">
    <property type="component" value="Unassembled WGS sequence"/>
</dbReference>
<keyword evidence="3" id="KW-1185">Reference proteome</keyword>
<reference evidence="2" key="1">
    <citation type="submission" date="2023-03" db="EMBL/GenBank/DDBJ databases">
        <title>Massive genome expansion in bonnet fungi (Mycena s.s.) driven by repeated elements and novel gene families across ecological guilds.</title>
        <authorList>
            <consortium name="Lawrence Berkeley National Laboratory"/>
            <person name="Harder C.B."/>
            <person name="Miyauchi S."/>
            <person name="Viragh M."/>
            <person name="Kuo A."/>
            <person name="Thoen E."/>
            <person name="Andreopoulos B."/>
            <person name="Lu D."/>
            <person name="Skrede I."/>
            <person name="Drula E."/>
            <person name="Henrissat B."/>
            <person name="Morin E."/>
            <person name="Kohler A."/>
            <person name="Barry K."/>
            <person name="LaButti K."/>
            <person name="Morin E."/>
            <person name="Salamov A."/>
            <person name="Lipzen A."/>
            <person name="Mereny Z."/>
            <person name="Hegedus B."/>
            <person name="Baldrian P."/>
            <person name="Stursova M."/>
            <person name="Weitz H."/>
            <person name="Taylor A."/>
            <person name="Grigoriev I.V."/>
            <person name="Nagy L.G."/>
            <person name="Martin F."/>
            <person name="Kauserud H."/>
        </authorList>
    </citation>
    <scope>NUCLEOTIDE SEQUENCE</scope>
    <source>
        <strain evidence="2">CBHHK200</strain>
    </source>
</reference>
<evidence type="ECO:0000313" key="2">
    <source>
        <dbReference type="EMBL" id="KAJ7021846.1"/>
    </source>
</evidence>
<comment type="caution">
    <text evidence="2">The sequence shown here is derived from an EMBL/GenBank/DDBJ whole genome shotgun (WGS) entry which is preliminary data.</text>
</comment>